<feature type="compositionally biased region" description="Polar residues" evidence="5">
    <location>
        <begin position="7"/>
        <end position="21"/>
    </location>
</feature>
<feature type="transmembrane region" description="Helical" evidence="6">
    <location>
        <begin position="134"/>
        <end position="155"/>
    </location>
</feature>
<evidence type="ECO:0000256" key="2">
    <source>
        <dbReference type="ARBA" id="ARBA00022692"/>
    </source>
</evidence>
<reference evidence="7" key="1">
    <citation type="submission" date="2023-03" db="EMBL/GenBank/DDBJ databases">
        <title>Massive genome expansion in bonnet fungi (Mycena s.s.) driven by repeated elements and novel gene families across ecological guilds.</title>
        <authorList>
            <consortium name="Lawrence Berkeley National Laboratory"/>
            <person name="Harder C.B."/>
            <person name="Miyauchi S."/>
            <person name="Viragh M."/>
            <person name="Kuo A."/>
            <person name="Thoen E."/>
            <person name="Andreopoulos B."/>
            <person name="Lu D."/>
            <person name="Skrede I."/>
            <person name="Drula E."/>
            <person name="Henrissat B."/>
            <person name="Morin E."/>
            <person name="Kohler A."/>
            <person name="Barry K."/>
            <person name="LaButti K."/>
            <person name="Morin E."/>
            <person name="Salamov A."/>
            <person name="Lipzen A."/>
            <person name="Mereny Z."/>
            <person name="Hegedus B."/>
            <person name="Baldrian P."/>
            <person name="Stursova M."/>
            <person name="Weitz H."/>
            <person name="Taylor A."/>
            <person name="Grigoriev I.V."/>
            <person name="Nagy L.G."/>
            <person name="Martin F."/>
            <person name="Kauserud H."/>
        </authorList>
    </citation>
    <scope>NUCLEOTIDE SEQUENCE</scope>
    <source>
        <strain evidence="7">CBHHK002</strain>
    </source>
</reference>
<keyword evidence="3 6" id="KW-1133">Transmembrane helix</keyword>
<evidence type="ECO:0000256" key="6">
    <source>
        <dbReference type="SAM" id="Phobius"/>
    </source>
</evidence>
<comment type="subcellular location">
    <subcellularLocation>
        <location evidence="1">Membrane</location>
        <topology evidence="1">Multi-pass membrane protein</topology>
    </subcellularLocation>
</comment>
<dbReference type="PANTHER" id="PTHR23507:SF1">
    <property type="entry name" value="FI18259P1-RELATED"/>
    <property type="match status" value="1"/>
</dbReference>
<dbReference type="GO" id="GO:0016020">
    <property type="term" value="C:membrane"/>
    <property type="evidence" value="ECO:0007669"/>
    <property type="project" value="UniProtKB-SubCell"/>
</dbReference>
<feature type="region of interest" description="Disordered" evidence="5">
    <location>
        <begin position="1"/>
        <end position="21"/>
    </location>
</feature>
<evidence type="ECO:0000256" key="4">
    <source>
        <dbReference type="ARBA" id="ARBA00023136"/>
    </source>
</evidence>
<dbReference type="SUPFAM" id="SSF103473">
    <property type="entry name" value="MFS general substrate transporter"/>
    <property type="match status" value="1"/>
</dbReference>
<feature type="transmembrane region" description="Helical" evidence="6">
    <location>
        <begin position="433"/>
        <end position="454"/>
    </location>
</feature>
<accession>A0AAD7ANF9</accession>
<sequence length="550" mass="59251">MDGETSPLLTPTPTIYSNDSDSYHVSQDPRASFSWLIPVVVMASLSDALTTSSRHSFFRQYVCEEIGGLPPHDPPLLHDDGFTSTAFSRLDCSGPPLSSGILSINVASMIVTCLLSGLSTGWWSRFGDMHGRRYALMISVFGSLLLNLIFILITRSPALEGLAQPCIFIGLLLEGLLGGSATLQGAVHAYTADVSPAGSWSAMFSVLQGLFLLCTVLGSGIGLGANLFSPFFSFSISSALGIMNFAFISFFLPESLPDDFRVDRLAKPTLKDVRSSIYSTATSFASSHRLTFYGLAFFIYSLTMKVESFELLIILRTGSAGFFLTTSLLARMATFFILFPALIFLLKRRTPLSLATSTKQYFTSVLRVDGTAARFSVFASLLSQLIITVIPTSSSAIFLLLALMTPLTLGIKPALYALSAVSSEANGDAAKRGALFGAISVVGMVGETLSYIMYVSLYTSLSQSSVKAGFILTAALLTVVGVFLWPGRGSRGESAERVIPRNNTPERIRIVVSDETVRRGQDLLDPDMFSPVYRRHREGGAGSSETGDAH</sequence>
<feature type="transmembrane region" description="Helical" evidence="6">
    <location>
        <begin position="320"/>
        <end position="346"/>
    </location>
</feature>
<dbReference type="GO" id="GO:0022857">
    <property type="term" value="F:transmembrane transporter activity"/>
    <property type="evidence" value="ECO:0007669"/>
    <property type="project" value="TreeGrafter"/>
</dbReference>
<dbReference type="Gene3D" id="1.20.1250.20">
    <property type="entry name" value="MFS general substrate transporter like domains"/>
    <property type="match status" value="1"/>
</dbReference>
<dbReference type="Proteomes" id="UP001218218">
    <property type="component" value="Unassembled WGS sequence"/>
</dbReference>
<evidence type="ECO:0000256" key="3">
    <source>
        <dbReference type="ARBA" id="ARBA00022989"/>
    </source>
</evidence>
<feature type="transmembrane region" description="Helical" evidence="6">
    <location>
        <begin position="202"/>
        <end position="225"/>
    </location>
</feature>
<keyword evidence="8" id="KW-1185">Reference proteome</keyword>
<name>A0AAD7ANF9_9AGAR</name>
<dbReference type="AlphaFoldDB" id="A0AAD7ANF9"/>
<gene>
    <name evidence="7" type="ORF">DFH08DRAFT_838302</name>
</gene>
<dbReference type="EMBL" id="JARIHO010000003">
    <property type="protein sequence ID" value="KAJ7364085.1"/>
    <property type="molecule type" value="Genomic_DNA"/>
</dbReference>
<evidence type="ECO:0000313" key="8">
    <source>
        <dbReference type="Proteomes" id="UP001218218"/>
    </source>
</evidence>
<organism evidence="7 8">
    <name type="scientific">Mycena albidolilacea</name>
    <dbReference type="NCBI Taxonomy" id="1033008"/>
    <lineage>
        <taxon>Eukaryota</taxon>
        <taxon>Fungi</taxon>
        <taxon>Dikarya</taxon>
        <taxon>Basidiomycota</taxon>
        <taxon>Agaricomycotina</taxon>
        <taxon>Agaricomycetes</taxon>
        <taxon>Agaricomycetidae</taxon>
        <taxon>Agaricales</taxon>
        <taxon>Marasmiineae</taxon>
        <taxon>Mycenaceae</taxon>
        <taxon>Mycena</taxon>
    </lineage>
</organism>
<feature type="transmembrane region" description="Helical" evidence="6">
    <location>
        <begin position="100"/>
        <end position="122"/>
    </location>
</feature>
<protein>
    <recommendedName>
        <fullName evidence="9">MFS general substrate transporter</fullName>
    </recommendedName>
</protein>
<keyword evidence="4 6" id="KW-0472">Membrane</keyword>
<proteinExistence type="predicted"/>
<evidence type="ECO:0008006" key="9">
    <source>
        <dbReference type="Google" id="ProtNLM"/>
    </source>
</evidence>
<comment type="caution">
    <text evidence="7">The sequence shown here is derived from an EMBL/GenBank/DDBJ whole genome shotgun (WGS) entry which is preliminary data.</text>
</comment>
<feature type="transmembrane region" description="Helical" evidence="6">
    <location>
        <begin position="231"/>
        <end position="256"/>
    </location>
</feature>
<dbReference type="InterPro" id="IPR036259">
    <property type="entry name" value="MFS_trans_sf"/>
</dbReference>
<evidence type="ECO:0000256" key="5">
    <source>
        <dbReference type="SAM" id="MobiDB-lite"/>
    </source>
</evidence>
<evidence type="ECO:0000313" key="7">
    <source>
        <dbReference type="EMBL" id="KAJ7364085.1"/>
    </source>
</evidence>
<dbReference type="PANTHER" id="PTHR23507">
    <property type="entry name" value="ZGC:174356"/>
    <property type="match status" value="1"/>
</dbReference>
<feature type="transmembrane region" description="Helical" evidence="6">
    <location>
        <begin position="466"/>
        <end position="485"/>
    </location>
</feature>
<feature type="transmembrane region" description="Helical" evidence="6">
    <location>
        <begin position="167"/>
        <end position="190"/>
    </location>
</feature>
<evidence type="ECO:0000256" key="1">
    <source>
        <dbReference type="ARBA" id="ARBA00004141"/>
    </source>
</evidence>
<keyword evidence="2 6" id="KW-0812">Transmembrane</keyword>